<dbReference type="AlphaFoldDB" id="A0A5J5WTG5"/>
<keyword evidence="3" id="KW-1185">Reference proteome</keyword>
<accession>A0A5J5WTG5</accession>
<organism evidence="2 3">
    <name type="scientific">Gossypium barbadense</name>
    <name type="common">Sea Island cotton</name>
    <name type="synonym">Hibiscus barbadensis</name>
    <dbReference type="NCBI Taxonomy" id="3634"/>
    <lineage>
        <taxon>Eukaryota</taxon>
        <taxon>Viridiplantae</taxon>
        <taxon>Streptophyta</taxon>
        <taxon>Embryophyta</taxon>
        <taxon>Tracheophyta</taxon>
        <taxon>Spermatophyta</taxon>
        <taxon>Magnoliopsida</taxon>
        <taxon>eudicotyledons</taxon>
        <taxon>Gunneridae</taxon>
        <taxon>Pentapetalae</taxon>
        <taxon>rosids</taxon>
        <taxon>malvids</taxon>
        <taxon>Malvales</taxon>
        <taxon>Malvaceae</taxon>
        <taxon>Malvoideae</taxon>
        <taxon>Gossypium</taxon>
    </lineage>
</organism>
<protein>
    <submittedName>
        <fullName evidence="2">Uncharacterized protein</fullName>
    </submittedName>
</protein>
<evidence type="ECO:0000256" key="1">
    <source>
        <dbReference type="SAM" id="Phobius"/>
    </source>
</evidence>
<evidence type="ECO:0000313" key="2">
    <source>
        <dbReference type="EMBL" id="KAB2095484.1"/>
    </source>
</evidence>
<name>A0A5J5WTG5_GOSBA</name>
<reference evidence="3" key="1">
    <citation type="journal article" date="2020" name="Nat. Genet.">
        <title>Genomic diversifications of five Gossypium allopolyploid species and their impact on cotton improvement.</title>
        <authorList>
            <person name="Chen Z.J."/>
            <person name="Sreedasyam A."/>
            <person name="Ando A."/>
            <person name="Song Q."/>
            <person name="De Santiago L.M."/>
            <person name="Hulse-Kemp A.M."/>
            <person name="Ding M."/>
            <person name="Ye W."/>
            <person name="Kirkbride R.C."/>
            <person name="Jenkins J."/>
            <person name="Plott C."/>
            <person name="Lovell J."/>
            <person name="Lin Y.M."/>
            <person name="Vaughn R."/>
            <person name="Liu B."/>
            <person name="Simpson S."/>
            <person name="Scheffler B.E."/>
            <person name="Wen L."/>
            <person name="Saski C.A."/>
            <person name="Grover C.E."/>
            <person name="Hu G."/>
            <person name="Conover J.L."/>
            <person name="Carlson J.W."/>
            <person name="Shu S."/>
            <person name="Boston L.B."/>
            <person name="Williams M."/>
            <person name="Peterson D.G."/>
            <person name="McGee K."/>
            <person name="Jones D.C."/>
            <person name="Wendel J.F."/>
            <person name="Stelly D.M."/>
            <person name="Grimwood J."/>
            <person name="Schmutz J."/>
        </authorList>
    </citation>
    <scope>NUCLEOTIDE SEQUENCE [LARGE SCALE GENOMIC DNA]</scope>
    <source>
        <strain evidence="3">cv. 3-79</strain>
    </source>
</reference>
<dbReference type="Proteomes" id="UP000327439">
    <property type="component" value="Chromosome A01"/>
</dbReference>
<dbReference type="EMBL" id="CM018202">
    <property type="protein sequence ID" value="KAB2095484.1"/>
    <property type="molecule type" value="Genomic_DNA"/>
</dbReference>
<sequence>MPIKINKKKTRTYSLFYLPFQLHIMLSIWEVPFNLGISFDLISTKQREESHGLFTRCAWRGGVICGTWHEWKNQLKAAVAEASKVSAENSLGVLGLGYFGLFRLVGLSLII</sequence>
<feature type="transmembrane region" description="Helical" evidence="1">
    <location>
        <begin position="91"/>
        <end position="110"/>
    </location>
</feature>
<feature type="transmembrane region" description="Helical" evidence="1">
    <location>
        <begin position="12"/>
        <end position="29"/>
    </location>
</feature>
<keyword evidence="1" id="KW-0812">Transmembrane</keyword>
<gene>
    <name evidence="2" type="ORF">ES319_A01G040300v1</name>
</gene>
<evidence type="ECO:0000313" key="3">
    <source>
        <dbReference type="Proteomes" id="UP000327439"/>
    </source>
</evidence>
<keyword evidence="1" id="KW-0472">Membrane</keyword>
<proteinExistence type="predicted"/>
<keyword evidence="1" id="KW-1133">Transmembrane helix</keyword>